<accession>A0A061HJA6</accession>
<dbReference type="EMBL" id="KE375013">
    <property type="protein sequence ID" value="EPQ65951.1"/>
    <property type="molecule type" value="Genomic_DNA"/>
</dbReference>
<dbReference type="Pfam" id="PF03641">
    <property type="entry name" value="Lysine_decarbox"/>
    <property type="match status" value="1"/>
</dbReference>
<dbReference type="OrthoDB" id="414463at2759"/>
<dbReference type="NCBIfam" id="TIGR00730">
    <property type="entry name" value="Rossman fold protein, TIGR00730 family"/>
    <property type="match status" value="1"/>
</dbReference>
<evidence type="ECO:0000313" key="3">
    <source>
        <dbReference type="Proteomes" id="UP000053110"/>
    </source>
</evidence>
<dbReference type="GO" id="GO:0016799">
    <property type="term" value="F:hydrolase activity, hydrolyzing N-glycosyl compounds"/>
    <property type="evidence" value="ECO:0007669"/>
    <property type="project" value="TreeGrafter"/>
</dbReference>
<sequence>MPSVDVTKKEFEIKDSISKVNPINSANILLSTKKEGLLTSSYSPRVPRRVICVFCGSSSGNSSAHTEAARSLAHTLHIHKIDLIYGGGTLGLMGELAKTLVSLSGPDSVHGIIPGPFMNLSKNSRSSDLPDINIYGNTTVVKDMQTRKQMMVNEVSMGASGSGFIALSGGYGTFEELMEVATYHQIGIHDRGVVIYNVEGFWNSLLEWIRNSLEAGFVGPSTSSIILEAKTAEQCIELLATYKKSEGMLNLSWDI</sequence>
<gene>
    <name evidence="1" type="ORF">BGT96224_1930</name>
    <name evidence="2" type="ORF">BGT96224V2_LOCUS2269</name>
</gene>
<dbReference type="GO" id="GO:0005829">
    <property type="term" value="C:cytosol"/>
    <property type="evidence" value="ECO:0007669"/>
    <property type="project" value="TreeGrafter"/>
</dbReference>
<evidence type="ECO:0000313" key="2">
    <source>
        <dbReference type="EMBL" id="SUZ09108.1"/>
    </source>
</evidence>
<evidence type="ECO:0000313" key="1">
    <source>
        <dbReference type="EMBL" id="EPQ65951.1"/>
    </source>
</evidence>
<dbReference type="PANTHER" id="PTHR31223">
    <property type="entry name" value="LOG FAMILY PROTEIN YJL055W"/>
    <property type="match status" value="1"/>
</dbReference>
<dbReference type="Gene3D" id="3.40.50.450">
    <property type="match status" value="1"/>
</dbReference>
<reference evidence="3" key="1">
    <citation type="journal article" date="2013" name="Nat. Genet.">
        <title>The wheat powdery mildew genome shows the unique evolution of an obligate biotroph.</title>
        <authorList>
            <person name="Wicker T."/>
            <person name="Oberhaensli S."/>
            <person name="Parlange F."/>
            <person name="Buchmann J.P."/>
            <person name="Shatalina M."/>
            <person name="Roffler S."/>
            <person name="Ben-David R."/>
            <person name="Dolezel J."/>
            <person name="Simkova H."/>
            <person name="Schulze-Lefert P."/>
            <person name="Spanu P.D."/>
            <person name="Bruggmann R."/>
            <person name="Amselem J."/>
            <person name="Quesneville H."/>
            <person name="Ver Loren van Themaat E."/>
            <person name="Paape T."/>
            <person name="Shimizu K.K."/>
            <person name="Keller B."/>
        </authorList>
    </citation>
    <scope>NUCLEOTIDE SEQUENCE [LARGE SCALE GENOMIC DNA]</scope>
    <source>
        <strain evidence="3">96224</strain>
    </source>
</reference>
<dbReference type="EMBL" id="UIGY01000040">
    <property type="protein sequence ID" value="SUZ09108.1"/>
    <property type="molecule type" value="Genomic_DNA"/>
</dbReference>
<protein>
    <submittedName>
        <fullName evidence="2">Bgt-1930</fullName>
    </submittedName>
</protein>
<dbReference type="SUPFAM" id="SSF102405">
    <property type="entry name" value="MCP/YpsA-like"/>
    <property type="match status" value="1"/>
</dbReference>
<dbReference type="AlphaFoldDB" id="A0A061HJA6"/>
<dbReference type="GO" id="GO:0009691">
    <property type="term" value="P:cytokinin biosynthetic process"/>
    <property type="evidence" value="ECO:0007669"/>
    <property type="project" value="InterPro"/>
</dbReference>
<dbReference type="PANTHER" id="PTHR31223:SF70">
    <property type="entry name" value="LOG FAMILY PROTEIN YJL055W"/>
    <property type="match status" value="1"/>
</dbReference>
<dbReference type="InterPro" id="IPR005269">
    <property type="entry name" value="LOG"/>
</dbReference>
<organism evidence="2">
    <name type="scientific">Blumeria graminis f. sp. tritici 96224</name>
    <dbReference type="NCBI Taxonomy" id="1268274"/>
    <lineage>
        <taxon>Eukaryota</taxon>
        <taxon>Fungi</taxon>
        <taxon>Dikarya</taxon>
        <taxon>Ascomycota</taxon>
        <taxon>Pezizomycotina</taxon>
        <taxon>Leotiomycetes</taxon>
        <taxon>Erysiphales</taxon>
        <taxon>Erysiphaceae</taxon>
        <taxon>Blumeria</taxon>
    </lineage>
</organism>
<name>A0A061HJA6_BLUGR</name>
<dbReference type="InterPro" id="IPR031100">
    <property type="entry name" value="LOG_fam"/>
</dbReference>
<reference evidence="2" key="3">
    <citation type="submission" date="2018-07" db="EMBL/GenBank/DDBJ databases">
        <authorList>
            <person name="Quirk P.G."/>
            <person name="Krulwich T.A."/>
        </authorList>
    </citation>
    <scope>NUCLEOTIDE SEQUENCE</scope>
    <source>
        <strain evidence="2">96224</strain>
    </source>
</reference>
<reference evidence="1" key="2">
    <citation type="submission" date="2013-01" db="EMBL/GenBank/DDBJ databases">
        <title>The wheat powdery mildew genome reveals unique evolution of an obligate biotroph.</title>
        <authorList>
            <person name="Oberhaensli S."/>
            <person name="Wicker T."/>
            <person name="Keller B."/>
        </authorList>
    </citation>
    <scope>NUCLEOTIDE SEQUENCE</scope>
    <source>
        <strain evidence="1">96224</strain>
    </source>
</reference>
<dbReference type="Proteomes" id="UP000053110">
    <property type="component" value="Unassembled WGS sequence"/>
</dbReference>
<dbReference type="HOGENOM" id="CLU_058336_1_0_1"/>
<proteinExistence type="predicted"/>